<dbReference type="Gene3D" id="2.60.40.1730">
    <property type="entry name" value="tricorn interacting facor f3 domain"/>
    <property type="match status" value="1"/>
</dbReference>
<protein>
    <submittedName>
        <fullName evidence="2">Uncharacterized protein</fullName>
    </submittedName>
</protein>
<feature type="signal peptide" evidence="1">
    <location>
        <begin position="1"/>
        <end position="16"/>
    </location>
</feature>
<gene>
    <name evidence="2" type="ORF">AB6A40_003177</name>
</gene>
<comment type="caution">
    <text evidence="2">The sequence shown here is derived from an EMBL/GenBank/DDBJ whole genome shotgun (WGS) entry which is preliminary data.</text>
</comment>
<feature type="chain" id="PRO_5044834496" evidence="1">
    <location>
        <begin position="17"/>
        <end position="133"/>
    </location>
</feature>
<evidence type="ECO:0000256" key="1">
    <source>
        <dbReference type="SAM" id="SignalP"/>
    </source>
</evidence>
<keyword evidence="3" id="KW-1185">Reference proteome</keyword>
<evidence type="ECO:0000313" key="2">
    <source>
        <dbReference type="EMBL" id="MFH4976468.1"/>
    </source>
</evidence>
<evidence type="ECO:0000313" key="3">
    <source>
        <dbReference type="Proteomes" id="UP001608902"/>
    </source>
</evidence>
<dbReference type="AlphaFoldDB" id="A0ABD6EHM7"/>
<proteinExistence type="predicted"/>
<reference evidence="2 3" key="1">
    <citation type="submission" date="2024-08" db="EMBL/GenBank/DDBJ databases">
        <title>Gnathostoma spinigerum genome.</title>
        <authorList>
            <person name="Gonzalez-Bertolin B."/>
            <person name="Monzon S."/>
            <person name="Zaballos A."/>
            <person name="Jimenez P."/>
            <person name="Dekumyoy P."/>
            <person name="Varona S."/>
            <person name="Cuesta I."/>
            <person name="Sumanam S."/>
            <person name="Adisakwattana P."/>
            <person name="Gasser R.B."/>
            <person name="Hernandez-Gonzalez A."/>
            <person name="Young N.D."/>
            <person name="Perteguer M.J."/>
        </authorList>
    </citation>
    <scope>NUCLEOTIDE SEQUENCE [LARGE SCALE GENOMIC DNA]</scope>
    <source>
        <strain evidence="2">AL3</strain>
        <tissue evidence="2">Liver</tissue>
    </source>
</reference>
<name>A0ABD6EHM7_9BILA</name>
<dbReference type="EMBL" id="JBGFUD010001579">
    <property type="protein sequence ID" value="MFH4976468.1"/>
    <property type="molecule type" value="Genomic_DNA"/>
</dbReference>
<accession>A0ABD6EHM7</accession>
<dbReference type="Proteomes" id="UP001608902">
    <property type="component" value="Unassembled WGS sequence"/>
</dbReference>
<organism evidence="2 3">
    <name type="scientific">Gnathostoma spinigerum</name>
    <dbReference type="NCBI Taxonomy" id="75299"/>
    <lineage>
        <taxon>Eukaryota</taxon>
        <taxon>Metazoa</taxon>
        <taxon>Ecdysozoa</taxon>
        <taxon>Nematoda</taxon>
        <taxon>Chromadorea</taxon>
        <taxon>Rhabditida</taxon>
        <taxon>Spirurina</taxon>
        <taxon>Gnathostomatomorpha</taxon>
        <taxon>Gnathostomatoidea</taxon>
        <taxon>Gnathostomatidae</taxon>
        <taxon>Gnathostoma</taxon>
    </lineage>
</organism>
<sequence length="133" mass="14905">MLLAAILSGFVSALFAVKLHKDLPNCAVTPTAIDCQLDSPIRPSNYEVILKLFVPSGEEEISEENKFTFDGVVFVNFDVTRNTSQLPFHASDLRFTLINVFCRETGYLSGAKIITDPITVVRYLFLFNVTSFY</sequence>
<keyword evidence="1" id="KW-0732">Signal</keyword>
<dbReference type="InterPro" id="IPR042097">
    <property type="entry name" value="Aminopeptidase_N-like_N_sf"/>
</dbReference>